<dbReference type="FunCoup" id="E3LI31">
    <property type="interactions" value="1"/>
</dbReference>
<accession>E3LI31</accession>
<keyword evidence="1" id="KW-0472">Membrane</keyword>
<evidence type="ECO:0000313" key="3">
    <source>
        <dbReference type="Proteomes" id="UP000008281"/>
    </source>
</evidence>
<evidence type="ECO:0000313" key="2">
    <source>
        <dbReference type="EMBL" id="EFO95304.1"/>
    </source>
</evidence>
<feature type="transmembrane region" description="Helical" evidence="1">
    <location>
        <begin position="81"/>
        <end position="105"/>
    </location>
</feature>
<dbReference type="PANTHER" id="PTHR23021:SF38">
    <property type="entry name" value="SERPENTINE RECEPTOR, CLASS T"/>
    <property type="match status" value="1"/>
</dbReference>
<evidence type="ECO:0000256" key="1">
    <source>
        <dbReference type="SAM" id="Phobius"/>
    </source>
</evidence>
<dbReference type="HOGENOM" id="CLU_053041_0_0_1"/>
<reference evidence="2" key="1">
    <citation type="submission" date="2007-07" db="EMBL/GenBank/DDBJ databases">
        <title>PCAP assembly of the Caenorhabditis remanei genome.</title>
        <authorList>
            <consortium name="The Caenorhabditis remanei Sequencing Consortium"/>
            <person name="Wilson R.K."/>
        </authorList>
    </citation>
    <scope>NUCLEOTIDE SEQUENCE [LARGE SCALE GENOMIC DNA]</scope>
    <source>
        <strain evidence="2">PB4641</strain>
    </source>
</reference>
<dbReference type="InterPro" id="IPR019425">
    <property type="entry name" value="7TM_GPCR_serpentine_rcpt_Srt"/>
</dbReference>
<feature type="transmembrane region" description="Helical" evidence="1">
    <location>
        <begin position="210"/>
        <end position="228"/>
    </location>
</feature>
<dbReference type="eggNOG" id="ENOG502TGYT">
    <property type="taxonomic scope" value="Eukaryota"/>
</dbReference>
<dbReference type="STRING" id="31234.E3LI31"/>
<keyword evidence="1" id="KW-1133">Transmembrane helix</keyword>
<dbReference type="Gene3D" id="1.20.1070.10">
    <property type="entry name" value="Rhodopsin 7-helix transmembrane proteins"/>
    <property type="match status" value="1"/>
</dbReference>
<dbReference type="OMA" id="AYCDYPR"/>
<proteinExistence type="predicted"/>
<feature type="transmembrane region" description="Helical" evidence="1">
    <location>
        <begin position="249"/>
        <end position="270"/>
    </location>
</feature>
<dbReference type="PANTHER" id="PTHR23021">
    <property type="entry name" value="SERPENTINE RECEPTOR, CLASS T"/>
    <property type="match status" value="1"/>
</dbReference>
<protein>
    <submittedName>
        <fullName evidence="2">CRE-SRT-22 protein</fullName>
    </submittedName>
</protein>
<dbReference type="SUPFAM" id="SSF81321">
    <property type="entry name" value="Family A G protein-coupled receptor-like"/>
    <property type="match status" value="1"/>
</dbReference>
<dbReference type="AlphaFoldDB" id="E3LI31"/>
<sequence length="343" mass="38877">MDFIFGDFEMSLTYFILNGFQVNPDYYACPDDVSLRPVGVRQKFWGAYFFLSGLAILILYIICFIAIATSDLMKTPAYKSMFVLAIYDISSTFMHSIATGVLGFYGVAYCDYPRLNLVFGSIALGSWLGCCITSMTLAIIRICDVCPTLKVRKLFEGRRIYNFIFLFFVYGMYAAFFSKPVTFSSEYMSWFFDPGVGNDPSFYVNLTHTFNNGLMAVGTVLLYGYLAYFTLKKPGASGGQKLSKYQINILLQAFFFCIFHFIGSILYVYMQFVSAPEYLIIRSQLGWQFGTGSVCVVYLTLNRSIRKSISKHLCPKCLKKTNQVSVIASLDSRAYELSHVQIN</sequence>
<feature type="transmembrane region" description="Helical" evidence="1">
    <location>
        <begin position="160"/>
        <end position="178"/>
    </location>
</feature>
<feature type="transmembrane region" description="Helical" evidence="1">
    <location>
        <begin position="45"/>
        <end position="69"/>
    </location>
</feature>
<gene>
    <name evidence="2" type="primary">Cre-srt-22</name>
    <name evidence="2" type="ORF">CRE_08886</name>
</gene>
<keyword evidence="3" id="KW-1185">Reference proteome</keyword>
<dbReference type="OrthoDB" id="5873245at2759"/>
<feature type="transmembrane region" description="Helical" evidence="1">
    <location>
        <begin position="117"/>
        <end position="140"/>
    </location>
</feature>
<dbReference type="EMBL" id="DS268409">
    <property type="protein sequence ID" value="EFO95304.1"/>
    <property type="molecule type" value="Genomic_DNA"/>
</dbReference>
<dbReference type="InParanoid" id="E3LI31"/>
<name>E3LI31_CAERE</name>
<organism evidence="3">
    <name type="scientific">Caenorhabditis remanei</name>
    <name type="common">Caenorhabditis vulgaris</name>
    <dbReference type="NCBI Taxonomy" id="31234"/>
    <lineage>
        <taxon>Eukaryota</taxon>
        <taxon>Metazoa</taxon>
        <taxon>Ecdysozoa</taxon>
        <taxon>Nematoda</taxon>
        <taxon>Chromadorea</taxon>
        <taxon>Rhabditida</taxon>
        <taxon>Rhabditina</taxon>
        <taxon>Rhabditomorpha</taxon>
        <taxon>Rhabditoidea</taxon>
        <taxon>Rhabditidae</taxon>
        <taxon>Peloderinae</taxon>
        <taxon>Caenorhabditis</taxon>
    </lineage>
</organism>
<keyword evidence="1" id="KW-0812">Transmembrane</keyword>
<feature type="transmembrane region" description="Helical" evidence="1">
    <location>
        <begin position="285"/>
        <end position="301"/>
    </location>
</feature>
<dbReference type="Pfam" id="PF10321">
    <property type="entry name" value="7TM_GPCR_Srt"/>
    <property type="match status" value="1"/>
</dbReference>
<dbReference type="Proteomes" id="UP000008281">
    <property type="component" value="Unassembled WGS sequence"/>
</dbReference>